<comment type="caution">
    <text evidence="2">The sequence shown here is derived from an EMBL/GenBank/DDBJ whole genome shotgun (WGS) entry which is preliminary data.</text>
</comment>
<gene>
    <name evidence="2" type="ORF">C9J27_06995</name>
</gene>
<dbReference type="EMBL" id="PYNF01000004">
    <property type="protein sequence ID" value="PSU99987.1"/>
    <property type="molecule type" value="Genomic_DNA"/>
</dbReference>
<sequence>MSKKIILSCLVAVSMNTYANEVVTDINTMDKDSFIPCEQITDDIRNSGDGYKCSYIKEENRNINEQDLNSSKEDPYPDLGINNVPTTLIINNKAGYNVYMSAEWTKYDLETNSLVTYYQSTPHISVGFKGKINMGSDVKGATFTAYYQTPVKWHEINDDYYLGPYFFGKDTAKGRYFIANEWVKNDGSEQLVQLDFWATYFNPQWSLVQPSGTSHITSFPNWYENISN</sequence>
<name>A0A2T3KKE0_9GAMM</name>
<feature type="signal peptide" evidence="1">
    <location>
        <begin position="1"/>
        <end position="19"/>
    </location>
</feature>
<evidence type="ECO:0000256" key="1">
    <source>
        <dbReference type="SAM" id="SignalP"/>
    </source>
</evidence>
<dbReference type="AlphaFoldDB" id="A0A2T3KKE0"/>
<accession>A0A2T3KKE0</accession>
<dbReference type="Proteomes" id="UP000241426">
    <property type="component" value="Unassembled WGS sequence"/>
</dbReference>
<proteinExistence type="predicted"/>
<reference evidence="2 3" key="1">
    <citation type="submission" date="2018-01" db="EMBL/GenBank/DDBJ databases">
        <title>Whole genome sequencing of Histamine producing bacteria.</title>
        <authorList>
            <person name="Butler K."/>
        </authorList>
    </citation>
    <scope>NUCLEOTIDE SEQUENCE [LARGE SCALE GENOMIC DNA]</scope>
    <source>
        <strain evidence="2 3">FS-7.2</strain>
    </source>
</reference>
<evidence type="ECO:0000313" key="3">
    <source>
        <dbReference type="Proteomes" id="UP000241426"/>
    </source>
</evidence>
<protein>
    <submittedName>
        <fullName evidence="2">Uncharacterized protein</fullName>
    </submittedName>
</protein>
<evidence type="ECO:0000313" key="2">
    <source>
        <dbReference type="EMBL" id="PSU99987.1"/>
    </source>
</evidence>
<feature type="chain" id="PRO_5015662379" evidence="1">
    <location>
        <begin position="20"/>
        <end position="228"/>
    </location>
</feature>
<dbReference type="RefSeq" id="WP_107289410.1">
    <property type="nucleotide sequence ID" value="NZ_PYNF01000004.1"/>
</dbReference>
<keyword evidence="1" id="KW-0732">Signal</keyword>
<organism evidence="2 3">
    <name type="scientific">Photobacterium kishitanii</name>
    <dbReference type="NCBI Taxonomy" id="318456"/>
    <lineage>
        <taxon>Bacteria</taxon>
        <taxon>Pseudomonadati</taxon>
        <taxon>Pseudomonadota</taxon>
        <taxon>Gammaproteobacteria</taxon>
        <taxon>Vibrionales</taxon>
        <taxon>Vibrionaceae</taxon>
        <taxon>Photobacterium</taxon>
    </lineage>
</organism>